<dbReference type="AlphaFoldDB" id="A0A0J6FU66"/>
<dbReference type="EMBL" id="DS268114">
    <property type="protein sequence ID" value="KMM72639.1"/>
    <property type="molecule type" value="Genomic_DNA"/>
</dbReference>
<reference evidence="4" key="3">
    <citation type="journal article" date="2010" name="Genome Res.">
        <title>Population genomic sequencing of Coccidioides fungi reveals recent hybridization and transposon control.</title>
        <authorList>
            <person name="Neafsey D.E."/>
            <person name="Barker B.M."/>
            <person name="Sharpton T.J."/>
            <person name="Stajich J.E."/>
            <person name="Park D.J."/>
            <person name="Whiston E."/>
            <person name="Hung C.-Y."/>
            <person name="McMahan C."/>
            <person name="White J."/>
            <person name="Sykes S."/>
            <person name="Heiman D."/>
            <person name="Young S."/>
            <person name="Zeng Q."/>
            <person name="Abouelleil A."/>
            <person name="Aftuck L."/>
            <person name="Bessette D."/>
            <person name="Brown A."/>
            <person name="FitzGerald M."/>
            <person name="Lui A."/>
            <person name="Macdonald J.P."/>
            <person name="Priest M."/>
            <person name="Orbach M.J."/>
            <person name="Galgiani J.N."/>
            <person name="Kirkland T.N."/>
            <person name="Cole G.T."/>
            <person name="Birren B.W."/>
            <person name="Henn M.R."/>
            <person name="Taylor J.W."/>
            <person name="Rounsley S.D."/>
        </authorList>
    </citation>
    <scope>NUCLEOTIDE SEQUENCE [LARGE SCALE GENOMIC DNA]</scope>
    <source>
        <strain evidence="4">RMSCC 3488</strain>
    </source>
</reference>
<dbReference type="OrthoDB" id="630895at2759"/>
<feature type="region of interest" description="Disordered" evidence="1">
    <location>
        <begin position="1"/>
        <end position="31"/>
    </location>
</feature>
<dbReference type="VEuPathDB" id="FungiDB:CPAG_08932"/>
<organism evidence="3 4">
    <name type="scientific">Coccidioides posadasii RMSCC 3488</name>
    <dbReference type="NCBI Taxonomy" id="454284"/>
    <lineage>
        <taxon>Eukaryota</taxon>
        <taxon>Fungi</taxon>
        <taxon>Dikarya</taxon>
        <taxon>Ascomycota</taxon>
        <taxon>Pezizomycotina</taxon>
        <taxon>Eurotiomycetes</taxon>
        <taxon>Eurotiomycetidae</taxon>
        <taxon>Onygenales</taxon>
        <taxon>Onygenaceae</taxon>
        <taxon>Coccidioides</taxon>
    </lineage>
</organism>
<dbReference type="Proteomes" id="UP000054567">
    <property type="component" value="Unassembled WGS sequence"/>
</dbReference>
<accession>A0A0J6FU66</accession>
<dbReference type="InterPro" id="IPR016181">
    <property type="entry name" value="Acyl_CoA_acyltransferase"/>
</dbReference>
<dbReference type="GO" id="GO:0016747">
    <property type="term" value="F:acyltransferase activity, transferring groups other than amino-acyl groups"/>
    <property type="evidence" value="ECO:0007669"/>
    <property type="project" value="InterPro"/>
</dbReference>
<dbReference type="SUPFAM" id="SSF55729">
    <property type="entry name" value="Acyl-CoA N-acyltransferases (Nat)"/>
    <property type="match status" value="1"/>
</dbReference>
<protein>
    <recommendedName>
        <fullName evidence="2">N-acetyltransferase domain-containing protein</fullName>
    </recommendedName>
</protein>
<evidence type="ECO:0000313" key="3">
    <source>
        <dbReference type="EMBL" id="KMM72639.1"/>
    </source>
</evidence>
<proteinExistence type="predicted"/>
<dbReference type="PANTHER" id="PTHR43328">
    <property type="entry name" value="ACETYLTRANSFERASE-RELATED"/>
    <property type="match status" value="1"/>
</dbReference>
<reference evidence="4" key="2">
    <citation type="journal article" date="2009" name="Genome Res.">
        <title>Comparative genomic analyses of the human fungal pathogens Coccidioides and their relatives.</title>
        <authorList>
            <person name="Sharpton T.J."/>
            <person name="Stajich J.E."/>
            <person name="Rounsley S.D."/>
            <person name="Gardner M.J."/>
            <person name="Wortman J.R."/>
            <person name="Jordar V.S."/>
            <person name="Maiti R."/>
            <person name="Kodira C.D."/>
            <person name="Neafsey D.E."/>
            <person name="Zeng Q."/>
            <person name="Hung C.-Y."/>
            <person name="McMahan C."/>
            <person name="Muszewska A."/>
            <person name="Grynberg M."/>
            <person name="Mandel M.A."/>
            <person name="Kellner E.M."/>
            <person name="Barker B.M."/>
            <person name="Galgiani J.N."/>
            <person name="Orbach M.J."/>
            <person name="Kirkland T.N."/>
            <person name="Cole G.T."/>
            <person name="Henn M.R."/>
            <person name="Birren B.W."/>
            <person name="Taylor J.W."/>
        </authorList>
    </citation>
    <scope>NUCLEOTIDE SEQUENCE [LARGE SCALE GENOMIC DNA]</scope>
    <source>
        <strain evidence="4">RMSCC 3488</strain>
    </source>
</reference>
<sequence length="252" mass="28658">MPPQLQFNPTTNEPFLSVPIPSAPNGPGTTSHIIITPYRPDQDVEPILTSLNDPIIYKWLRTPPVPYTREHAEEWIRLCKGSSDKLIPEIEEWQRGERKWLSGCPVRAIREVRQTKDGQVEEVLLGDVGIIRYAFDDTLDESEREEMKRINDEREVGDERTIWTLGDWLASTHHGKGIMSAVVRVIMDWAMANLNVHHMKVHASVGNIGSCRVFEKNGFTLTDTVHDAFTLPEIKGGGKASFYTLRWARSTE</sequence>
<dbReference type="Pfam" id="PF13302">
    <property type="entry name" value="Acetyltransf_3"/>
    <property type="match status" value="1"/>
</dbReference>
<evidence type="ECO:0000259" key="2">
    <source>
        <dbReference type="Pfam" id="PF13302"/>
    </source>
</evidence>
<name>A0A0J6FU66_COCPO</name>
<gene>
    <name evidence="3" type="ORF">CPAG_08932</name>
</gene>
<feature type="domain" description="N-acetyltransferase" evidence="2">
    <location>
        <begin position="33"/>
        <end position="220"/>
    </location>
</feature>
<dbReference type="PANTHER" id="PTHR43328:SF1">
    <property type="entry name" value="N-ACETYLTRANSFERASE DOMAIN-CONTAINING PROTEIN"/>
    <property type="match status" value="1"/>
</dbReference>
<dbReference type="Gene3D" id="3.40.630.30">
    <property type="match status" value="1"/>
</dbReference>
<feature type="compositionally biased region" description="Polar residues" evidence="1">
    <location>
        <begin position="1"/>
        <end position="14"/>
    </location>
</feature>
<evidence type="ECO:0000313" key="4">
    <source>
        <dbReference type="Proteomes" id="UP000054567"/>
    </source>
</evidence>
<evidence type="ECO:0000256" key="1">
    <source>
        <dbReference type="SAM" id="MobiDB-lite"/>
    </source>
</evidence>
<reference evidence="3 4" key="1">
    <citation type="submission" date="2007-06" db="EMBL/GenBank/DDBJ databases">
        <title>The Genome Sequence of Coccidioides posadasii RMSCC_3488.</title>
        <authorList>
            <consortium name="Coccidioides Genome Resources Consortium"/>
            <consortium name="The Broad Institute Genome Sequencing Platform"/>
            <person name="Henn M.R."/>
            <person name="Sykes S."/>
            <person name="Young S."/>
            <person name="Jaffe D."/>
            <person name="Berlin A."/>
            <person name="Alvarez P."/>
            <person name="Butler J."/>
            <person name="Gnerre S."/>
            <person name="Grabherr M."/>
            <person name="Mauceli E."/>
            <person name="Brockman W."/>
            <person name="Kodira C."/>
            <person name="Alvarado L."/>
            <person name="Zeng Q."/>
            <person name="Crawford M."/>
            <person name="Antoine C."/>
            <person name="Devon K."/>
            <person name="Galgiani J."/>
            <person name="Orsborn K."/>
            <person name="Lewis M.L."/>
            <person name="Nusbaum C."/>
            <person name="Galagan J."/>
            <person name="Birren B."/>
        </authorList>
    </citation>
    <scope>NUCLEOTIDE SEQUENCE [LARGE SCALE GENOMIC DNA]</scope>
    <source>
        <strain evidence="3 4">RMSCC 3488</strain>
    </source>
</reference>
<dbReference type="InterPro" id="IPR000182">
    <property type="entry name" value="GNAT_dom"/>
</dbReference>